<evidence type="ECO:0000256" key="1">
    <source>
        <dbReference type="SAM" id="MobiDB-lite"/>
    </source>
</evidence>
<proteinExistence type="predicted"/>
<dbReference type="EMBL" id="BAAAUD010000039">
    <property type="protein sequence ID" value="GAA2949980.1"/>
    <property type="molecule type" value="Genomic_DNA"/>
</dbReference>
<protein>
    <recommendedName>
        <fullName evidence="5">Major facilitator superfamily (MFS) profile domain-containing protein</fullName>
    </recommendedName>
</protein>
<keyword evidence="2" id="KW-0812">Transmembrane</keyword>
<feature type="transmembrane region" description="Helical" evidence="2">
    <location>
        <begin position="84"/>
        <end position="103"/>
    </location>
</feature>
<feature type="region of interest" description="Disordered" evidence="1">
    <location>
        <begin position="112"/>
        <end position="157"/>
    </location>
</feature>
<gene>
    <name evidence="3" type="ORF">GCM10010446_38930</name>
</gene>
<accession>A0ABN3XEA6</accession>
<keyword evidence="2" id="KW-0472">Membrane</keyword>
<evidence type="ECO:0000313" key="4">
    <source>
        <dbReference type="Proteomes" id="UP001500403"/>
    </source>
</evidence>
<name>A0ABN3XEA6_9ACTN</name>
<keyword evidence="2" id="KW-1133">Transmembrane helix</keyword>
<comment type="caution">
    <text evidence="3">The sequence shown here is derived from an EMBL/GenBank/DDBJ whole genome shotgun (WGS) entry which is preliminary data.</text>
</comment>
<reference evidence="3 4" key="1">
    <citation type="journal article" date="2019" name="Int. J. Syst. Evol. Microbiol.">
        <title>The Global Catalogue of Microorganisms (GCM) 10K type strain sequencing project: providing services to taxonomists for standard genome sequencing and annotation.</title>
        <authorList>
            <consortium name="The Broad Institute Genomics Platform"/>
            <consortium name="The Broad Institute Genome Sequencing Center for Infectious Disease"/>
            <person name="Wu L."/>
            <person name="Ma J."/>
        </authorList>
    </citation>
    <scope>NUCLEOTIDE SEQUENCE [LARGE SCALE GENOMIC DNA]</scope>
    <source>
        <strain evidence="3 4">JCM 9088</strain>
    </source>
</reference>
<organism evidence="3 4">
    <name type="scientific">Streptomyces enissocaesilis</name>
    <dbReference type="NCBI Taxonomy" id="332589"/>
    <lineage>
        <taxon>Bacteria</taxon>
        <taxon>Bacillati</taxon>
        <taxon>Actinomycetota</taxon>
        <taxon>Actinomycetes</taxon>
        <taxon>Kitasatosporales</taxon>
        <taxon>Streptomycetaceae</taxon>
        <taxon>Streptomyces</taxon>
        <taxon>Streptomyces rochei group</taxon>
    </lineage>
</organism>
<evidence type="ECO:0000313" key="3">
    <source>
        <dbReference type="EMBL" id="GAA2949980.1"/>
    </source>
</evidence>
<keyword evidence="4" id="KW-1185">Reference proteome</keyword>
<dbReference type="SUPFAM" id="SSF103473">
    <property type="entry name" value="MFS general substrate transporter"/>
    <property type="match status" value="1"/>
</dbReference>
<dbReference type="InterPro" id="IPR036259">
    <property type="entry name" value="MFS_trans_sf"/>
</dbReference>
<evidence type="ECO:0000256" key="2">
    <source>
        <dbReference type="SAM" id="Phobius"/>
    </source>
</evidence>
<dbReference type="Proteomes" id="UP001500403">
    <property type="component" value="Unassembled WGS sequence"/>
</dbReference>
<sequence>MSAAWQTVVVSVVPGAGTGLAHSSLPAPTVGAVDPSQTGAANGLNILMRSIGTSVSSAVIGTAPAPTSVRSGGVEVPSTEGFRISFAIAAGAALVGLLLAAFLPPRRNTARRELRAAQTPRPDTGPPEPRTSAPRNMRRAPTGFPVGALRCGGPVGI</sequence>
<evidence type="ECO:0008006" key="5">
    <source>
        <dbReference type="Google" id="ProtNLM"/>
    </source>
</evidence>
<dbReference type="Gene3D" id="1.20.1250.20">
    <property type="entry name" value="MFS general substrate transporter like domains"/>
    <property type="match status" value="1"/>
</dbReference>